<dbReference type="CDD" id="cd06257">
    <property type="entry name" value="DnaJ"/>
    <property type="match status" value="1"/>
</dbReference>
<dbReference type="PANTHER" id="PTHR45255:SF1">
    <property type="entry name" value="DNAJ HOMOLOG SUBFAMILY C MEMBER 24"/>
    <property type="match status" value="1"/>
</dbReference>
<evidence type="ECO:0000256" key="2">
    <source>
        <dbReference type="ARBA" id="ARBA00006169"/>
    </source>
</evidence>
<evidence type="ECO:0000256" key="5">
    <source>
        <dbReference type="ARBA" id="ARBA00022833"/>
    </source>
</evidence>
<evidence type="ECO:0000259" key="8">
    <source>
        <dbReference type="PROSITE" id="PS51074"/>
    </source>
</evidence>
<dbReference type="InterPro" id="IPR036869">
    <property type="entry name" value="J_dom_sf"/>
</dbReference>
<dbReference type="SUPFAM" id="SSF144217">
    <property type="entry name" value="CSL zinc finger"/>
    <property type="match status" value="1"/>
</dbReference>
<dbReference type="PANTHER" id="PTHR45255">
    <property type="entry name" value="DNAJ HOMOLOG SUBFAMILY C MEMBER 24"/>
    <property type="match status" value="1"/>
</dbReference>
<dbReference type="PROSITE" id="PS50076">
    <property type="entry name" value="DNAJ_2"/>
    <property type="match status" value="1"/>
</dbReference>
<protein>
    <recommendedName>
        <fullName evidence="3">Diphthamide biosynthesis protein 4</fullName>
    </recommendedName>
</protein>
<comment type="function">
    <text evidence="1">Required for the first step of diphthamide biosynthesis, the transfer of 3-amino-3-carboxypropyl from S-adenosyl-L-methionine to a histidine residue. Diphthamide is a post-translational modification of histidine which occurs in elongation factor 2.</text>
</comment>
<dbReference type="OrthoDB" id="445556at2759"/>
<evidence type="ECO:0000256" key="3">
    <source>
        <dbReference type="ARBA" id="ARBA00021797"/>
    </source>
</evidence>
<evidence type="ECO:0000256" key="6">
    <source>
        <dbReference type="ARBA" id="ARBA00023004"/>
    </source>
</evidence>
<dbReference type="GO" id="GO:0008198">
    <property type="term" value="F:ferrous iron binding"/>
    <property type="evidence" value="ECO:0007669"/>
    <property type="project" value="TreeGrafter"/>
</dbReference>
<evidence type="ECO:0000259" key="7">
    <source>
        <dbReference type="PROSITE" id="PS50076"/>
    </source>
</evidence>
<dbReference type="InterPro" id="IPR001623">
    <property type="entry name" value="DnaJ_domain"/>
</dbReference>
<dbReference type="Pfam" id="PF00226">
    <property type="entry name" value="DnaJ"/>
    <property type="match status" value="1"/>
</dbReference>
<gene>
    <name evidence="9" type="ORF">M413DRAFT_15838</name>
</gene>
<organism evidence="9 10">
    <name type="scientific">Hebeloma cylindrosporum</name>
    <dbReference type="NCBI Taxonomy" id="76867"/>
    <lineage>
        <taxon>Eukaryota</taxon>
        <taxon>Fungi</taxon>
        <taxon>Dikarya</taxon>
        <taxon>Basidiomycota</taxon>
        <taxon>Agaricomycotina</taxon>
        <taxon>Agaricomycetes</taxon>
        <taxon>Agaricomycetidae</taxon>
        <taxon>Agaricales</taxon>
        <taxon>Agaricineae</taxon>
        <taxon>Hymenogastraceae</taxon>
        <taxon>Hebeloma</taxon>
    </lineage>
</organism>
<dbReference type="AlphaFoldDB" id="A0A0C3CV40"/>
<dbReference type="STRING" id="686832.A0A0C3CV40"/>
<dbReference type="SMART" id="SM00271">
    <property type="entry name" value="DnaJ"/>
    <property type="match status" value="1"/>
</dbReference>
<keyword evidence="6" id="KW-0408">Iron</keyword>
<reference evidence="9 10" key="1">
    <citation type="submission" date="2014-04" db="EMBL/GenBank/DDBJ databases">
        <authorList>
            <consortium name="DOE Joint Genome Institute"/>
            <person name="Kuo A."/>
            <person name="Gay G."/>
            <person name="Dore J."/>
            <person name="Kohler A."/>
            <person name="Nagy L.G."/>
            <person name="Floudas D."/>
            <person name="Copeland A."/>
            <person name="Barry K.W."/>
            <person name="Cichocki N."/>
            <person name="Veneault-Fourrey C."/>
            <person name="LaButti K."/>
            <person name="Lindquist E.A."/>
            <person name="Lipzen A."/>
            <person name="Lundell T."/>
            <person name="Morin E."/>
            <person name="Murat C."/>
            <person name="Sun H."/>
            <person name="Tunlid A."/>
            <person name="Henrissat B."/>
            <person name="Grigoriev I.V."/>
            <person name="Hibbett D.S."/>
            <person name="Martin F."/>
            <person name="Nordberg H.P."/>
            <person name="Cantor M.N."/>
            <person name="Hua S.X."/>
        </authorList>
    </citation>
    <scope>NUCLEOTIDE SEQUENCE [LARGE SCALE GENOMIC DNA]</scope>
    <source>
        <strain evidence="10">h7</strain>
    </source>
</reference>
<dbReference type="Gene3D" id="3.10.660.10">
    <property type="entry name" value="DPH Zinc finger"/>
    <property type="match status" value="1"/>
</dbReference>
<dbReference type="PROSITE" id="PS51074">
    <property type="entry name" value="DPH_MB"/>
    <property type="match status" value="1"/>
</dbReference>
<keyword evidence="5" id="KW-0862">Zinc</keyword>
<dbReference type="GO" id="GO:0017183">
    <property type="term" value="P:protein histidyl modification to diphthamide"/>
    <property type="evidence" value="ECO:0007669"/>
    <property type="project" value="UniProtKB-UniPathway"/>
</dbReference>
<keyword evidence="10" id="KW-1185">Reference proteome</keyword>
<dbReference type="Gene3D" id="1.10.287.110">
    <property type="entry name" value="DnaJ domain"/>
    <property type="match status" value="1"/>
</dbReference>
<feature type="domain" description="J" evidence="7">
    <location>
        <begin position="15"/>
        <end position="83"/>
    </location>
</feature>
<evidence type="ECO:0000313" key="10">
    <source>
        <dbReference type="Proteomes" id="UP000053424"/>
    </source>
</evidence>
<dbReference type="UniPathway" id="UPA00559"/>
<evidence type="ECO:0000313" key="9">
    <source>
        <dbReference type="EMBL" id="KIM47706.1"/>
    </source>
</evidence>
<dbReference type="EMBL" id="KN831769">
    <property type="protein sequence ID" value="KIM47706.1"/>
    <property type="molecule type" value="Genomic_DNA"/>
</dbReference>
<evidence type="ECO:0000256" key="4">
    <source>
        <dbReference type="ARBA" id="ARBA00022723"/>
    </source>
</evidence>
<evidence type="ECO:0000256" key="1">
    <source>
        <dbReference type="ARBA" id="ARBA00003474"/>
    </source>
</evidence>
<dbReference type="SUPFAM" id="SSF46565">
    <property type="entry name" value="Chaperone J-domain"/>
    <property type="match status" value="1"/>
</dbReference>
<sequence>MRSIRETLHVIFAYSEIPLLSVPKDASFADVKAAYHRVLLQSHPDKQSGGTSSSTNLVDIALIKEAYAVLSNDERRAVYDSLLSQRTYTTTPPRPAQVISLEEFEDEAMGNIEEDREGGPWRYPCRCGGSYSITTELMDKGEHLIACNSCSEVVWVGYEIMES</sequence>
<keyword evidence="4" id="KW-0479">Metal-binding</keyword>
<name>A0A0C3CV40_HEBCY</name>
<reference evidence="10" key="2">
    <citation type="submission" date="2015-01" db="EMBL/GenBank/DDBJ databases">
        <title>Evolutionary Origins and Diversification of the Mycorrhizal Mutualists.</title>
        <authorList>
            <consortium name="DOE Joint Genome Institute"/>
            <consortium name="Mycorrhizal Genomics Consortium"/>
            <person name="Kohler A."/>
            <person name="Kuo A."/>
            <person name="Nagy L.G."/>
            <person name="Floudas D."/>
            <person name="Copeland A."/>
            <person name="Barry K.W."/>
            <person name="Cichocki N."/>
            <person name="Veneault-Fourrey C."/>
            <person name="LaButti K."/>
            <person name="Lindquist E.A."/>
            <person name="Lipzen A."/>
            <person name="Lundell T."/>
            <person name="Morin E."/>
            <person name="Murat C."/>
            <person name="Riley R."/>
            <person name="Ohm R."/>
            <person name="Sun H."/>
            <person name="Tunlid A."/>
            <person name="Henrissat B."/>
            <person name="Grigoriev I.V."/>
            <person name="Hibbett D.S."/>
            <person name="Martin F."/>
        </authorList>
    </citation>
    <scope>NUCLEOTIDE SEQUENCE [LARGE SCALE GENOMIC DNA]</scope>
    <source>
        <strain evidence="10">h7</strain>
    </source>
</reference>
<dbReference type="HOGENOM" id="CLU_017633_7_1_1"/>
<accession>A0A0C3CV40</accession>
<proteinExistence type="inferred from homology"/>
<dbReference type="PRINTS" id="PR00625">
    <property type="entry name" value="JDOMAIN"/>
</dbReference>
<dbReference type="Pfam" id="PF05207">
    <property type="entry name" value="Zn_ribbon_CSL"/>
    <property type="match status" value="1"/>
</dbReference>
<dbReference type="InterPro" id="IPR036671">
    <property type="entry name" value="DPH_MB_sf"/>
</dbReference>
<comment type="similarity">
    <text evidence="2">Belongs to the DPH4 family.</text>
</comment>
<dbReference type="Proteomes" id="UP000053424">
    <property type="component" value="Unassembled WGS sequence"/>
</dbReference>
<feature type="domain" description="DPH-type MB" evidence="8">
    <location>
        <begin position="95"/>
        <end position="159"/>
    </location>
</feature>
<dbReference type="GO" id="GO:0001671">
    <property type="term" value="F:ATPase activator activity"/>
    <property type="evidence" value="ECO:0007669"/>
    <property type="project" value="TreeGrafter"/>
</dbReference>
<dbReference type="InterPro" id="IPR007872">
    <property type="entry name" value="DPH_MB_dom"/>
</dbReference>